<reference evidence="1 2" key="1">
    <citation type="journal article" date="2021" name="Elife">
        <title>Chloroplast acquisition without the gene transfer in kleptoplastic sea slugs, Plakobranchus ocellatus.</title>
        <authorList>
            <person name="Maeda T."/>
            <person name="Takahashi S."/>
            <person name="Yoshida T."/>
            <person name="Shimamura S."/>
            <person name="Takaki Y."/>
            <person name="Nagai Y."/>
            <person name="Toyoda A."/>
            <person name="Suzuki Y."/>
            <person name="Arimoto A."/>
            <person name="Ishii H."/>
            <person name="Satoh N."/>
            <person name="Nishiyama T."/>
            <person name="Hasebe M."/>
            <person name="Maruyama T."/>
            <person name="Minagawa J."/>
            <person name="Obokata J."/>
            <person name="Shigenobu S."/>
        </authorList>
    </citation>
    <scope>NUCLEOTIDE SEQUENCE [LARGE SCALE GENOMIC DNA]</scope>
</reference>
<comment type="caution">
    <text evidence="1">The sequence shown here is derived from an EMBL/GenBank/DDBJ whole genome shotgun (WGS) entry which is preliminary data.</text>
</comment>
<proteinExistence type="predicted"/>
<sequence length="120" mass="13017">MKSCPILCRKLLLAEKMNCPGYCLCLLSLGQGTDTPSTYGSPTFPSPPLHATPRQAVDAGALFDSFGPACGHESKHCKDVTQGSQTLKGHIGSTLKVKYTHTLVRVEPCLSDFHLFPKWV</sequence>
<evidence type="ECO:0000313" key="2">
    <source>
        <dbReference type="Proteomes" id="UP000735302"/>
    </source>
</evidence>
<dbReference type="Proteomes" id="UP000735302">
    <property type="component" value="Unassembled WGS sequence"/>
</dbReference>
<protein>
    <submittedName>
        <fullName evidence="1">Uncharacterized protein</fullName>
    </submittedName>
</protein>
<evidence type="ECO:0000313" key="1">
    <source>
        <dbReference type="EMBL" id="GFN84811.1"/>
    </source>
</evidence>
<gene>
    <name evidence="1" type="ORF">PoB_001131700</name>
</gene>
<name>A0AAV3YPB8_9GAST</name>
<dbReference type="EMBL" id="BLXT01001347">
    <property type="protein sequence ID" value="GFN84811.1"/>
    <property type="molecule type" value="Genomic_DNA"/>
</dbReference>
<keyword evidence="2" id="KW-1185">Reference proteome</keyword>
<dbReference type="AlphaFoldDB" id="A0AAV3YPB8"/>
<organism evidence="1 2">
    <name type="scientific">Plakobranchus ocellatus</name>
    <dbReference type="NCBI Taxonomy" id="259542"/>
    <lineage>
        <taxon>Eukaryota</taxon>
        <taxon>Metazoa</taxon>
        <taxon>Spiralia</taxon>
        <taxon>Lophotrochozoa</taxon>
        <taxon>Mollusca</taxon>
        <taxon>Gastropoda</taxon>
        <taxon>Heterobranchia</taxon>
        <taxon>Euthyneura</taxon>
        <taxon>Panpulmonata</taxon>
        <taxon>Sacoglossa</taxon>
        <taxon>Placobranchoidea</taxon>
        <taxon>Plakobranchidae</taxon>
        <taxon>Plakobranchus</taxon>
    </lineage>
</organism>
<accession>A0AAV3YPB8</accession>